<dbReference type="EMBL" id="QTSX02002187">
    <property type="protein sequence ID" value="KAJ9077642.1"/>
    <property type="molecule type" value="Genomic_DNA"/>
</dbReference>
<protein>
    <submittedName>
        <fullName evidence="1">Uncharacterized protein</fullName>
    </submittedName>
</protein>
<reference evidence="1" key="1">
    <citation type="submission" date="2022-04" db="EMBL/GenBank/DDBJ databases">
        <title>Genome of the entomopathogenic fungus Entomophthora muscae.</title>
        <authorList>
            <person name="Elya C."/>
            <person name="Lovett B.R."/>
            <person name="Lee E."/>
            <person name="Macias A.M."/>
            <person name="Hajek A.E."/>
            <person name="De Bivort B.L."/>
            <person name="Kasson M.T."/>
            <person name="De Fine Licht H.H."/>
            <person name="Stajich J.E."/>
        </authorList>
    </citation>
    <scope>NUCLEOTIDE SEQUENCE</scope>
    <source>
        <strain evidence="1">Berkeley</strain>
    </source>
</reference>
<proteinExistence type="predicted"/>
<keyword evidence="2" id="KW-1185">Reference proteome</keyword>
<sequence>MLSYSGPPKVPYKLPFLDHTQQLHTRASEFLQECRKVYGGIFILYYLGERVIVFSGIEAKEMLKMTGLLVKEPRNRVMFISDAIGEWSIDPQHNLDAAAVTRKNITPLLKGVLPDVLDQITKEFGTRLKEMPAVVDSYSFISEIVISSVAILLVGHTLAQNAQLRHIMKTYSDEIEALITKGLQWKTIPFIGNKLAHKLVRSQTPSVKVRKNIRDIINSTYIDRTAMANPPAATNVLESLVDEGHTIEAIAHSLMGLIFASVSTTTNTCLFLINDLLTFPNFIARLKAEQIEYPLDLTKEYLDQMVYLNSAIRETLRHRGHRLEQWRITTHDHVTQAGITIPKQSLLALDVSSLHFNEDVYPSPLEYNPFRFVGSRQSATHIEASYIGFGSGLHACPGRFFAVQEVTAIMATLLRGYNFAPEDGMPIPIISNTCFPQRYRLIITPSPASVSHPRKIY</sequence>
<name>A0ACC2TTW7_9FUNG</name>
<dbReference type="Proteomes" id="UP001165960">
    <property type="component" value="Unassembled WGS sequence"/>
</dbReference>
<accession>A0ACC2TTW7</accession>
<organism evidence="1 2">
    <name type="scientific">Entomophthora muscae</name>
    <dbReference type="NCBI Taxonomy" id="34485"/>
    <lineage>
        <taxon>Eukaryota</taxon>
        <taxon>Fungi</taxon>
        <taxon>Fungi incertae sedis</taxon>
        <taxon>Zoopagomycota</taxon>
        <taxon>Entomophthoromycotina</taxon>
        <taxon>Entomophthoromycetes</taxon>
        <taxon>Entomophthorales</taxon>
        <taxon>Entomophthoraceae</taxon>
        <taxon>Entomophthora</taxon>
    </lineage>
</organism>
<gene>
    <name evidence="1" type="ORF">DSO57_1014880</name>
</gene>
<evidence type="ECO:0000313" key="2">
    <source>
        <dbReference type="Proteomes" id="UP001165960"/>
    </source>
</evidence>
<comment type="caution">
    <text evidence="1">The sequence shown here is derived from an EMBL/GenBank/DDBJ whole genome shotgun (WGS) entry which is preliminary data.</text>
</comment>
<evidence type="ECO:0000313" key="1">
    <source>
        <dbReference type="EMBL" id="KAJ9077642.1"/>
    </source>
</evidence>